<proteinExistence type="predicted"/>
<reference evidence="3" key="1">
    <citation type="journal article" date="2019" name="Int. J. Syst. Evol. Microbiol.">
        <title>The Global Catalogue of Microorganisms (GCM) 10K type strain sequencing project: providing services to taxonomists for standard genome sequencing and annotation.</title>
        <authorList>
            <consortium name="The Broad Institute Genomics Platform"/>
            <consortium name="The Broad Institute Genome Sequencing Center for Infectious Disease"/>
            <person name="Wu L."/>
            <person name="Ma J."/>
        </authorList>
    </citation>
    <scope>NUCLEOTIDE SEQUENCE [LARGE SCALE GENOMIC DNA]</scope>
    <source>
        <strain evidence="3">JCM 5052</strain>
    </source>
</reference>
<feature type="region of interest" description="Disordered" evidence="1">
    <location>
        <begin position="1"/>
        <end position="26"/>
    </location>
</feature>
<gene>
    <name evidence="2" type="ORF">GCM10010390_40280</name>
</gene>
<comment type="caution">
    <text evidence="2">The sequence shown here is derived from an EMBL/GenBank/DDBJ whole genome shotgun (WGS) entry which is preliminary data.</text>
</comment>
<organism evidence="2 3">
    <name type="scientific">Streptomyces mordarskii</name>
    <dbReference type="NCBI Taxonomy" id="1226758"/>
    <lineage>
        <taxon>Bacteria</taxon>
        <taxon>Bacillati</taxon>
        <taxon>Actinomycetota</taxon>
        <taxon>Actinomycetes</taxon>
        <taxon>Kitasatosporales</taxon>
        <taxon>Streptomycetaceae</taxon>
        <taxon>Streptomyces</taxon>
    </lineage>
</organism>
<evidence type="ECO:0000256" key="1">
    <source>
        <dbReference type="SAM" id="MobiDB-lite"/>
    </source>
</evidence>
<dbReference type="EMBL" id="BAAABZ010000038">
    <property type="protein sequence ID" value="GAA0534451.1"/>
    <property type="molecule type" value="Genomic_DNA"/>
</dbReference>
<keyword evidence="3" id="KW-1185">Reference proteome</keyword>
<name>A0ABP3N3N9_9ACTN</name>
<evidence type="ECO:0000313" key="2">
    <source>
        <dbReference type="EMBL" id="GAA0534451.1"/>
    </source>
</evidence>
<accession>A0ABP3N3N9</accession>
<dbReference type="Proteomes" id="UP001501576">
    <property type="component" value="Unassembled WGS sequence"/>
</dbReference>
<protein>
    <submittedName>
        <fullName evidence="2">Uncharacterized protein</fullName>
    </submittedName>
</protein>
<feature type="compositionally biased region" description="Basic and acidic residues" evidence="1">
    <location>
        <begin position="1"/>
        <end position="12"/>
    </location>
</feature>
<evidence type="ECO:0000313" key="3">
    <source>
        <dbReference type="Proteomes" id="UP001501576"/>
    </source>
</evidence>
<sequence>MAGPMREADGKRGLAHPGGPGYQHYRGRPVRAITVVQQRIQLVKFGGPADEAMHIARELTWHRDFHAHSGRTVEVNTTEHLPGLHHIAS</sequence>